<feature type="region of interest" description="Disordered" evidence="1">
    <location>
        <begin position="8"/>
        <end position="37"/>
    </location>
</feature>
<name>A0A0D9VTI2_9ORYZ</name>
<reference evidence="3" key="2">
    <citation type="submission" date="2013-12" db="EMBL/GenBank/DDBJ databases">
        <authorList>
            <person name="Yu Y."/>
            <person name="Lee S."/>
            <person name="de Baynast K."/>
            <person name="Wissotski M."/>
            <person name="Liu L."/>
            <person name="Talag J."/>
            <person name="Goicoechea J."/>
            <person name="Angelova A."/>
            <person name="Jetty R."/>
            <person name="Kudrna D."/>
            <person name="Golser W."/>
            <person name="Rivera L."/>
            <person name="Zhang J."/>
            <person name="Wing R."/>
        </authorList>
    </citation>
    <scope>NUCLEOTIDE SEQUENCE</scope>
</reference>
<organism evidence="2 3">
    <name type="scientific">Leersia perrieri</name>
    <dbReference type="NCBI Taxonomy" id="77586"/>
    <lineage>
        <taxon>Eukaryota</taxon>
        <taxon>Viridiplantae</taxon>
        <taxon>Streptophyta</taxon>
        <taxon>Embryophyta</taxon>
        <taxon>Tracheophyta</taxon>
        <taxon>Spermatophyta</taxon>
        <taxon>Magnoliopsida</taxon>
        <taxon>Liliopsida</taxon>
        <taxon>Poales</taxon>
        <taxon>Poaceae</taxon>
        <taxon>BOP clade</taxon>
        <taxon>Oryzoideae</taxon>
        <taxon>Oryzeae</taxon>
        <taxon>Oryzinae</taxon>
        <taxon>Leersia</taxon>
    </lineage>
</organism>
<accession>A0A0D9VTI2</accession>
<evidence type="ECO:0000313" key="2">
    <source>
        <dbReference type="EnsemblPlants" id="LPERR03G13810.1"/>
    </source>
</evidence>
<sequence>MLRYCLRAKAARSLPPSSRPWRRDETPRRSMSIGAQSGGARVASASAFASPAPAISSTKPEWQWGHFTSSMPISGLTISEHMWQKYLHVALGSSSIYPLYY</sequence>
<dbReference type="Proteomes" id="UP000032180">
    <property type="component" value="Chromosome 3"/>
</dbReference>
<dbReference type="Gramene" id="LPERR03G13810.1">
    <property type="protein sequence ID" value="LPERR03G13810.1"/>
    <property type="gene ID" value="LPERR03G13810"/>
</dbReference>
<reference evidence="2" key="3">
    <citation type="submission" date="2015-04" db="UniProtKB">
        <authorList>
            <consortium name="EnsemblPlants"/>
        </authorList>
    </citation>
    <scope>IDENTIFICATION</scope>
</reference>
<protein>
    <submittedName>
        <fullName evidence="2">Uncharacterized protein</fullName>
    </submittedName>
</protein>
<dbReference type="AlphaFoldDB" id="A0A0D9VTI2"/>
<keyword evidence="3" id="KW-1185">Reference proteome</keyword>
<proteinExistence type="predicted"/>
<dbReference type="HOGENOM" id="CLU_2295731_0_0_1"/>
<dbReference type="EnsemblPlants" id="LPERR03G13810.1">
    <property type="protein sequence ID" value="LPERR03G13810.1"/>
    <property type="gene ID" value="LPERR03G13810"/>
</dbReference>
<reference evidence="2 3" key="1">
    <citation type="submission" date="2012-08" db="EMBL/GenBank/DDBJ databases">
        <title>Oryza genome evolution.</title>
        <authorList>
            <person name="Wing R.A."/>
        </authorList>
    </citation>
    <scope>NUCLEOTIDE SEQUENCE</scope>
</reference>
<evidence type="ECO:0000313" key="3">
    <source>
        <dbReference type="Proteomes" id="UP000032180"/>
    </source>
</evidence>
<evidence type="ECO:0000256" key="1">
    <source>
        <dbReference type="SAM" id="MobiDB-lite"/>
    </source>
</evidence>